<feature type="domain" description="GPI inositol-deacylase winged helix" evidence="5">
    <location>
        <begin position="392"/>
        <end position="475"/>
    </location>
</feature>
<dbReference type="InterPro" id="IPR054471">
    <property type="entry name" value="GPIID_WHD"/>
</dbReference>
<dbReference type="Pfam" id="PF22939">
    <property type="entry name" value="WHD_GPIID"/>
    <property type="match status" value="1"/>
</dbReference>
<dbReference type="PRINTS" id="PR01415">
    <property type="entry name" value="ANKYRIN"/>
</dbReference>
<proteinExistence type="predicted"/>
<name>A0AAE0XGV1_9PEZI</name>
<reference evidence="7" key="2">
    <citation type="submission" date="2023-06" db="EMBL/GenBank/DDBJ databases">
        <authorList>
            <consortium name="Lawrence Berkeley National Laboratory"/>
            <person name="Haridas S."/>
            <person name="Hensen N."/>
            <person name="Bonometti L."/>
            <person name="Westerberg I."/>
            <person name="Brannstrom I.O."/>
            <person name="Guillou S."/>
            <person name="Cros-Aarteil S."/>
            <person name="Calhoun S."/>
            <person name="Kuo A."/>
            <person name="Mondo S."/>
            <person name="Pangilinan J."/>
            <person name="Riley R."/>
            <person name="Labutti K."/>
            <person name="Andreopoulos B."/>
            <person name="Lipzen A."/>
            <person name="Chen C."/>
            <person name="Yanf M."/>
            <person name="Daum C."/>
            <person name="Ng V."/>
            <person name="Clum A."/>
            <person name="Steindorff A."/>
            <person name="Ohm R."/>
            <person name="Martin F."/>
            <person name="Silar P."/>
            <person name="Natvig D."/>
            <person name="Lalanne C."/>
            <person name="Gautier V."/>
            <person name="Ament-Velasquez S.L."/>
            <person name="Kruys A."/>
            <person name="Hutchinson M.I."/>
            <person name="Powell A.J."/>
            <person name="Barry K."/>
            <person name="Miller A.N."/>
            <person name="Grigoriev I.V."/>
            <person name="Debuchy R."/>
            <person name="Gladieux P."/>
            <person name="Thoren M.H."/>
            <person name="Johannesson H."/>
        </authorList>
    </citation>
    <scope>NUCLEOTIDE SEQUENCE</scope>
    <source>
        <strain evidence="7">CBS 314.62</strain>
    </source>
</reference>
<keyword evidence="8" id="KW-1185">Reference proteome</keyword>
<evidence type="ECO:0000259" key="5">
    <source>
        <dbReference type="Pfam" id="PF22939"/>
    </source>
</evidence>
<gene>
    <name evidence="7" type="ORF">B0T22DRAFT_436203</name>
</gene>
<dbReference type="PANTHER" id="PTHR10039:SF15">
    <property type="entry name" value="NACHT DOMAIN-CONTAINING PROTEIN"/>
    <property type="match status" value="1"/>
</dbReference>
<dbReference type="EMBL" id="JAULSO010000001">
    <property type="protein sequence ID" value="KAK3692985.1"/>
    <property type="molecule type" value="Genomic_DNA"/>
</dbReference>
<evidence type="ECO:0000313" key="7">
    <source>
        <dbReference type="EMBL" id="KAK3692985.1"/>
    </source>
</evidence>
<feature type="coiled-coil region" evidence="3">
    <location>
        <begin position="38"/>
        <end position="100"/>
    </location>
</feature>
<evidence type="ECO:0000259" key="6">
    <source>
        <dbReference type="Pfam" id="PF24883"/>
    </source>
</evidence>
<evidence type="ECO:0000256" key="4">
    <source>
        <dbReference type="SAM" id="MobiDB-lite"/>
    </source>
</evidence>
<feature type="repeat" description="ANK" evidence="2">
    <location>
        <begin position="945"/>
        <end position="977"/>
    </location>
</feature>
<feature type="repeat" description="ANK" evidence="2">
    <location>
        <begin position="980"/>
        <end position="1012"/>
    </location>
</feature>
<dbReference type="Proteomes" id="UP001270362">
    <property type="component" value="Unassembled WGS sequence"/>
</dbReference>
<evidence type="ECO:0000313" key="8">
    <source>
        <dbReference type="Proteomes" id="UP001270362"/>
    </source>
</evidence>
<feature type="repeat" description="ANK" evidence="2">
    <location>
        <begin position="913"/>
        <end position="945"/>
    </location>
</feature>
<feature type="domain" description="Nephrocystin 3-like N-terminal" evidence="6">
    <location>
        <begin position="130"/>
        <end position="293"/>
    </location>
</feature>
<dbReference type="SUPFAM" id="SSF52540">
    <property type="entry name" value="P-loop containing nucleoside triphosphate hydrolases"/>
    <property type="match status" value="1"/>
</dbReference>
<reference evidence="7" key="1">
    <citation type="journal article" date="2023" name="Mol. Phylogenet. Evol.">
        <title>Genome-scale phylogeny and comparative genomics of the fungal order Sordariales.</title>
        <authorList>
            <person name="Hensen N."/>
            <person name="Bonometti L."/>
            <person name="Westerberg I."/>
            <person name="Brannstrom I.O."/>
            <person name="Guillou S."/>
            <person name="Cros-Aarteil S."/>
            <person name="Calhoun S."/>
            <person name="Haridas S."/>
            <person name="Kuo A."/>
            <person name="Mondo S."/>
            <person name="Pangilinan J."/>
            <person name="Riley R."/>
            <person name="LaButti K."/>
            <person name="Andreopoulos B."/>
            <person name="Lipzen A."/>
            <person name="Chen C."/>
            <person name="Yan M."/>
            <person name="Daum C."/>
            <person name="Ng V."/>
            <person name="Clum A."/>
            <person name="Steindorff A."/>
            <person name="Ohm R.A."/>
            <person name="Martin F."/>
            <person name="Silar P."/>
            <person name="Natvig D.O."/>
            <person name="Lalanne C."/>
            <person name="Gautier V."/>
            <person name="Ament-Velasquez S.L."/>
            <person name="Kruys A."/>
            <person name="Hutchinson M.I."/>
            <person name="Powell A.J."/>
            <person name="Barry K."/>
            <person name="Miller A.N."/>
            <person name="Grigoriev I.V."/>
            <person name="Debuchy R."/>
            <person name="Gladieux P."/>
            <person name="Hiltunen Thoren M."/>
            <person name="Johannesson H."/>
        </authorList>
    </citation>
    <scope>NUCLEOTIDE SEQUENCE</scope>
    <source>
        <strain evidence="7">CBS 314.62</strain>
    </source>
</reference>
<evidence type="ECO:0000256" key="3">
    <source>
        <dbReference type="SAM" id="Coils"/>
    </source>
</evidence>
<dbReference type="PANTHER" id="PTHR10039">
    <property type="entry name" value="AMELOGENIN"/>
    <property type="match status" value="1"/>
</dbReference>
<feature type="repeat" description="ANK" evidence="2">
    <location>
        <begin position="1344"/>
        <end position="1373"/>
    </location>
</feature>
<dbReference type="Gene3D" id="1.25.40.20">
    <property type="entry name" value="Ankyrin repeat-containing domain"/>
    <property type="match status" value="6"/>
</dbReference>
<feature type="repeat" description="ANK" evidence="2">
    <location>
        <begin position="879"/>
        <end position="911"/>
    </location>
</feature>
<feature type="repeat" description="ANK" evidence="2">
    <location>
        <begin position="1308"/>
        <end position="1340"/>
    </location>
</feature>
<keyword evidence="3" id="KW-0175">Coiled coil</keyword>
<comment type="caution">
    <text evidence="7">The sequence shown here is derived from an EMBL/GenBank/DDBJ whole genome shotgun (WGS) entry which is preliminary data.</text>
</comment>
<dbReference type="SUPFAM" id="SSF48403">
    <property type="entry name" value="Ankyrin repeat"/>
    <property type="match status" value="2"/>
</dbReference>
<dbReference type="InterPro" id="IPR036770">
    <property type="entry name" value="Ankyrin_rpt-contain_sf"/>
</dbReference>
<dbReference type="SMART" id="SM00248">
    <property type="entry name" value="ANK"/>
    <property type="match status" value="13"/>
</dbReference>
<evidence type="ECO:0000256" key="1">
    <source>
        <dbReference type="ARBA" id="ARBA00022737"/>
    </source>
</evidence>
<dbReference type="PROSITE" id="PS50088">
    <property type="entry name" value="ANK_REPEAT"/>
    <property type="match status" value="9"/>
</dbReference>
<evidence type="ECO:0000256" key="2">
    <source>
        <dbReference type="PROSITE-ProRule" id="PRU00023"/>
    </source>
</evidence>
<keyword evidence="1" id="KW-0677">Repeat</keyword>
<dbReference type="Pfam" id="PF13637">
    <property type="entry name" value="Ank_4"/>
    <property type="match status" value="1"/>
</dbReference>
<feature type="repeat" description="ANK" evidence="2">
    <location>
        <begin position="619"/>
        <end position="651"/>
    </location>
</feature>
<accession>A0AAE0XGV1</accession>
<protein>
    <submittedName>
        <fullName evidence="7">Ankyrin repeat-containing domain protein</fullName>
    </submittedName>
</protein>
<feature type="compositionally biased region" description="Basic and acidic residues" evidence="4">
    <location>
        <begin position="1036"/>
        <end position="1049"/>
    </location>
</feature>
<feature type="repeat" description="ANK" evidence="2">
    <location>
        <begin position="1094"/>
        <end position="1126"/>
    </location>
</feature>
<feature type="region of interest" description="Disordered" evidence="4">
    <location>
        <begin position="1032"/>
        <end position="1051"/>
    </location>
</feature>
<feature type="repeat" description="ANK" evidence="2">
    <location>
        <begin position="1244"/>
        <end position="1271"/>
    </location>
</feature>
<dbReference type="InterPro" id="IPR002110">
    <property type="entry name" value="Ankyrin_rpt"/>
</dbReference>
<keyword evidence="2" id="KW-0040">ANK repeat</keyword>
<dbReference type="Pfam" id="PF24883">
    <property type="entry name" value="NPHP3_N"/>
    <property type="match status" value="1"/>
</dbReference>
<dbReference type="Pfam" id="PF12796">
    <property type="entry name" value="Ank_2"/>
    <property type="match status" value="3"/>
</dbReference>
<sequence length="1444" mass="157982">MDPLSLAASIAGLAGTVATVVSITYQYGSSVLSASQSRKNFLKELQTLRTTLQQLEGIVAGEDAVSRQYTDASASLGSAVDECTGELNGLQEKLQRALDARGMRGVLLDWLSKFDYRAKHAEVVRRRVPDTGTWLLESLEFTDFIKRDESSQMLWCHGLPGAGKSVVSSMVIDHILKISEREGGAALYWYFDYLKASEQHPDAIAAAILRQLIECLPSMPQEVHQLHERCERFNQRPEVNALMRIATSLLANMQPTFIVIDAMDECAEDYRNGIFAILESLQAAGVHVFVTARPHIEYLEYPENGLEIQAHEEDIRRLFQFRLQGKGNAAMRRIMTASVQEEIVSAIVAKADGMFLWAALQIDEVLKQKTRTMIRKTLQDMPTDVYGVFDRTLSRIGDDDLAQRTLHWLARAKEPLDFPPLAHALSIDLEDPPADDVDEDNIPSIDVLVEICCGLVTADGAGNLRFVHFTVQEYFEAHPEKLHPLCDIDIAKSCLTYLSLRVFESGYCDSKSRFRARLKRYPFLLYAAKRWDEHVRHDEEDQIEDMIVNIYHNDQIFSSYCQAHYKEDHGYDGKNKIESGCFDFQKRYSPIHNAVGLCLPGITRRLLAEGSDPSARTLDGKTPLYFAVINNDLEMAKILHAAGADASIATTTTIYFDHFGNTPPSLQDNRRSSRTTTWCPITIAGLVAHTEIFDVLSAGASAALLGDVLGHATQYGDYHADLARKILRICPELDHKHPLFHAAIESSLSINEFPNNLDDEIYPSILPVLLEERPALDDSDSFLTGILGRPGLPESVVKTLLLRGAKPSALNRRSWAALQTALEDDAELVRILRNRLLREGGDDAVVSSAVSSTQSSGVDLSEIVDILHKVGCNINENPDGASPLAAAALAGRTDLMALLIRHGAEMESRPWRTNRTPLMEAAKLGLVEPAKVLIAMGADVNSNGERGTPLITAAHYGQIELVTLLLNHGAEVNLVGHDSDMYTALYQAAAFYEVAICKLLLDRGADPNLGGAGDTKLGSPLMAAIGQKNRTIQTKTDWRSGKHQEKDPDQALQDQTEIVVLLLDHGADPNLRHPSDPSVGPPGPRSEPDIRYMDSGFALELAVSRGSRHFVDLLLARGADISMRGGAHGSLVHAALALTDKGQPNAMARYLLELGATVVEGDEQYGGVLHLAHPSDFALLVAHGADVNAKGGYYGNPLQTAILGHNFDSNMPEDSRQERLEAVRFLVEHGADVNATGGACGNSLQAAARHGYKQIVAYLLDHGADMNPGTGSHGNVLQAAARSGIKAIVSLVLDRGAAASCLAAVGGYYGTCLQAAAVSGKETIVELLLDQGADVNQNGGVFGSALHAAAYHRHEAVVKLLLARGADANSREGRLDVAPLDLFRLGSWRTTDNQVVERVLLEHGAVDTPDLDEDTKRRLFEEDRAMEWEHHSQVVTPYASDDED</sequence>
<organism evidence="7 8">
    <name type="scientific">Podospora appendiculata</name>
    <dbReference type="NCBI Taxonomy" id="314037"/>
    <lineage>
        <taxon>Eukaryota</taxon>
        <taxon>Fungi</taxon>
        <taxon>Dikarya</taxon>
        <taxon>Ascomycota</taxon>
        <taxon>Pezizomycotina</taxon>
        <taxon>Sordariomycetes</taxon>
        <taxon>Sordariomycetidae</taxon>
        <taxon>Sordariales</taxon>
        <taxon>Podosporaceae</taxon>
        <taxon>Podospora</taxon>
    </lineage>
</organism>
<dbReference type="Pfam" id="PF00023">
    <property type="entry name" value="Ank"/>
    <property type="match status" value="1"/>
</dbReference>
<dbReference type="Gene3D" id="3.40.50.300">
    <property type="entry name" value="P-loop containing nucleotide triphosphate hydrolases"/>
    <property type="match status" value="1"/>
</dbReference>
<dbReference type="InterPro" id="IPR056884">
    <property type="entry name" value="NPHP3-like_N"/>
</dbReference>
<dbReference type="PROSITE" id="PS50297">
    <property type="entry name" value="ANK_REP_REGION"/>
    <property type="match status" value="7"/>
</dbReference>
<dbReference type="InterPro" id="IPR027417">
    <property type="entry name" value="P-loop_NTPase"/>
</dbReference>